<evidence type="ECO:0000313" key="1">
    <source>
        <dbReference type="EMBL" id="GAG92420.1"/>
    </source>
</evidence>
<name>X1BBK7_9ZZZZ</name>
<feature type="non-terminal residue" evidence="1">
    <location>
        <position position="280"/>
    </location>
</feature>
<organism evidence="1">
    <name type="scientific">marine sediment metagenome</name>
    <dbReference type="NCBI Taxonomy" id="412755"/>
    <lineage>
        <taxon>unclassified sequences</taxon>
        <taxon>metagenomes</taxon>
        <taxon>ecological metagenomes</taxon>
    </lineage>
</organism>
<sequence>EDRTIDLNWKTTIVDQSNNQIKSIGFNISTFQQKIDSAFSVVNAVYKIKVNITDTDNFSVHYFPFEVINSPPQIVISPINTIIITPDDRGVKRSSESVKITLNVTDIEDSSPSNVDVKLKIEDTNGVEEQLFFTNNGDGSYEIKFNISASKPMGWYDLTIIAEDQNGGTAEHSDYLIVENNPPEILGYYINNMSTENNISIGYGLDLVFTFNISDVEELEGLGFIKVCLLNSENKWYNVSNRYSENGSITIRTVDLIGGKWLVYIFVIDADGAEIGLDIG</sequence>
<dbReference type="EMBL" id="BART01026065">
    <property type="protein sequence ID" value="GAG92420.1"/>
    <property type="molecule type" value="Genomic_DNA"/>
</dbReference>
<accession>X1BBK7</accession>
<comment type="caution">
    <text evidence="1">The sequence shown here is derived from an EMBL/GenBank/DDBJ whole genome shotgun (WGS) entry which is preliminary data.</text>
</comment>
<feature type="non-terminal residue" evidence="1">
    <location>
        <position position="1"/>
    </location>
</feature>
<reference evidence="1" key="1">
    <citation type="journal article" date="2014" name="Front. Microbiol.">
        <title>High frequency of phylogenetically diverse reductive dehalogenase-homologous genes in deep subseafloor sedimentary metagenomes.</title>
        <authorList>
            <person name="Kawai M."/>
            <person name="Futagami T."/>
            <person name="Toyoda A."/>
            <person name="Takaki Y."/>
            <person name="Nishi S."/>
            <person name="Hori S."/>
            <person name="Arai W."/>
            <person name="Tsubouchi T."/>
            <person name="Morono Y."/>
            <person name="Uchiyama I."/>
            <person name="Ito T."/>
            <person name="Fujiyama A."/>
            <person name="Inagaki F."/>
            <person name="Takami H."/>
        </authorList>
    </citation>
    <scope>NUCLEOTIDE SEQUENCE</scope>
    <source>
        <strain evidence="1">Expedition CK06-06</strain>
    </source>
</reference>
<gene>
    <name evidence="1" type="ORF">S01H4_46602</name>
</gene>
<dbReference type="AlphaFoldDB" id="X1BBK7"/>
<proteinExistence type="predicted"/>
<protein>
    <submittedName>
        <fullName evidence="1">Uncharacterized protein</fullName>
    </submittedName>
</protein>